<dbReference type="AlphaFoldDB" id="A0A316UCU6"/>
<dbReference type="GeneID" id="37015804"/>
<dbReference type="RefSeq" id="XP_025350210.1">
    <property type="nucleotide sequence ID" value="XM_025494070.1"/>
</dbReference>
<dbReference type="Proteomes" id="UP000245942">
    <property type="component" value="Unassembled WGS sequence"/>
</dbReference>
<protein>
    <submittedName>
        <fullName evidence="2">Uncharacterized protein</fullName>
    </submittedName>
</protein>
<feature type="region of interest" description="Disordered" evidence="1">
    <location>
        <begin position="516"/>
        <end position="540"/>
    </location>
</feature>
<feature type="region of interest" description="Disordered" evidence="1">
    <location>
        <begin position="203"/>
        <end position="239"/>
    </location>
</feature>
<organism evidence="2 3">
    <name type="scientific">Pseudomicrostroma glucosiphilum</name>
    <dbReference type="NCBI Taxonomy" id="1684307"/>
    <lineage>
        <taxon>Eukaryota</taxon>
        <taxon>Fungi</taxon>
        <taxon>Dikarya</taxon>
        <taxon>Basidiomycota</taxon>
        <taxon>Ustilaginomycotina</taxon>
        <taxon>Exobasidiomycetes</taxon>
        <taxon>Microstromatales</taxon>
        <taxon>Microstromatales incertae sedis</taxon>
        <taxon>Pseudomicrostroma</taxon>
    </lineage>
</organism>
<dbReference type="OrthoDB" id="2585251at2759"/>
<accession>A0A316UCU6</accession>
<evidence type="ECO:0000313" key="2">
    <source>
        <dbReference type="EMBL" id="PWN23050.1"/>
    </source>
</evidence>
<name>A0A316UCU6_9BASI</name>
<proteinExistence type="predicted"/>
<sequence>MVLAHSKHHLIKGLLKTQPLSHATQGTGRAAARAHLNARHQQCSESLAKGSSEGCSSTSASIQAFRNAAAKWASMRPIAPTPNPATPAAHLLAAARLARPFLALLRSIDFKPIVRGALGSLKGTSPAYQDLSHSFRAAQRAACQAFPRRAPTTPQYAFALRRPQLPASTFHANGLQTARNFSSGGPTLAQVITNAPLALRAAGDELSDESKKSRRAPSAVTATKARSMGPRRSGAFGEQQRQKFAFRLAETRNTPDSAQKAARVPRTAAAGPSVQVPERQQEQDFDFYFPEAPAPEPLCESEKIITTIVVPVDPDIAGLIQGPHPATPEGSPSLLGDGLWDDVQRRTDAYQKHRLRLVSVFRLLDELMGVPPYLRDRQRSFHATCSAVREEDLEYMPETVHNVGYKYRLKGYTANEVREALIDRLGVETGAWFAQLIREERLQSVAPPVVASVEMEHSARSAQEDGATMASPSINESWEDDTQSLPSLPESAVSMSISSWDGMLYSPPSLRLSSAFESQLQHPHEDEEDSLYLQDSRVGW</sequence>
<reference evidence="2 3" key="1">
    <citation type="journal article" date="2018" name="Mol. Biol. Evol.">
        <title>Broad Genomic Sampling Reveals a Smut Pathogenic Ancestry of the Fungal Clade Ustilaginomycotina.</title>
        <authorList>
            <person name="Kijpornyongpan T."/>
            <person name="Mondo S.J."/>
            <person name="Barry K."/>
            <person name="Sandor L."/>
            <person name="Lee J."/>
            <person name="Lipzen A."/>
            <person name="Pangilinan J."/>
            <person name="LaButti K."/>
            <person name="Hainaut M."/>
            <person name="Henrissat B."/>
            <person name="Grigoriev I.V."/>
            <person name="Spatafora J.W."/>
            <person name="Aime M.C."/>
        </authorList>
    </citation>
    <scope>NUCLEOTIDE SEQUENCE [LARGE SCALE GENOMIC DNA]</scope>
    <source>
        <strain evidence="2 3">MCA 4718</strain>
    </source>
</reference>
<feature type="region of interest" description="Disordered" evidence="1">
    <location>
        <begin position="252"/>
        <end position="277"/>
    </location>
</feature>
<dbReference type="STRING" id="1684307.A0A316UCU6"/>
<dbReference type="EMBL" id="KZ819322">
    <property type="protein sequence ID" value="PWN23050.1"/>
    <property type="molecule type" value="Genomic_DNA"/>
</dbReference>
<keyword evidence="3" id="KW-1185">Reference proteome</keyword>
<gene>
    <name evidence="2" type="ORF">BCV69DRAFT_297009</name>
</gene>
<evidence type="ECO:0000313" key="3">
    <source>
        <dbReference type="Proteomes" id="UP000245942"/>
    </source>
</evidence>
<feature type="region of interest" description="Disordered" evidence="1">
    <location>
        <begin position="456"/>
        <end position="489"/>
    </location>
</feature>
<evidence type="ECO:0000256" key="1">
    <source>
        <dbReference type="SAM" id="MobiDB-lite"/>
    </source>
</evidence>